<dbReference type="Proteomes" id="UP000570474">
    <property type="component" value="Unassembled WGS sequence"/>
</dbReference>
<dbReference type="RefSeq" id="WP_168872804.1">
    <property type="nucleotide sequence ID" value="NZ_JABAIA010000002.1"/>
</dbReference>
<comment type="caution">
    <text evidence="1">The sequence shown here is derived from an EMBL/GenBank/DDBJ whole genome shotgun (WGS) entry which is preliminary data.</text>
</comment>
<accession>A0A847RVL0</accession>
<evidence type="ECO:0000313" key="2">
    <source>
        <dbReference type="Proteomes" id="UP000570474"/>
    </source>
</evidence>
<keyword evidence="2" id="KW-1185">Reference proteome</keyword>
<protein>
    <submittedName>
        <fullName evidence="1">Uncharacterized protein</fullName>
    </submittedName>
</protein>
<organism evidence="1 2">
    <name type="scientific">Chitinophaga varians</name>
    <dbReference type="NCBI Taxonomy" id="2202339"/>
    <lineage>
        <taxon>Bacteria</taxon>
        <taxon>Pseudomonadati</taxon>
        <taxon>Bacteroidota</taxon>
        <taxon>Chitinophagia</taxon>
        <taxon>Chitinophagales</taxon>
        <taxon>Chitinophagaceae</taxon>
        <taxon>Chitinophaga</taxon>
    </lineage>
</organism>
<sequence>MQPNYEEYLNNHPVYQHIKELRGEDRFHEDVDSINILRLFFPATVKELVLGLSDITSTFYGLLLSETAKRYGNDGINAISRSAVFEIGRRKAEQALVIDPAIPRDACGICNVFISAIYVSSPEYKINVTTYQSDEVTLILTGTDRYHRSAQMLNLTEHITWPILTPFFYGVCSAWHISYQADLHVKELDEHSRCRYNIHITRK</sequence>
<name>A0A847RVL0_9BACT</name>
<gene>
    <name evidence="1" type="ORF">HGH92_21540</name>
</gene>
<reference evidence="1 2" key="1">
    <citation type="submission" date="2020-04" db="EMBL/GenBank/DDBJ databases">
        <authorList>
            <person name="Yin C."/>
        </authorList>
    </citation>
    <scope>NUCLEOTIDE SEQUENCE [LARGE SCALE GENOMIC DNA]</scope>
    <source>
        <strain evidence="1 2">Ae27</strain>
    </source>
</reference>
<evidence type="ECO:0000313" key="1">
    <source>
        <dbReference type="EMBL" id="NLR66906.1"/>
    </source>
</evidence>
<dbReference type="AlphaFoldDB" id="A0A847RVL0"/>
<dbReference type="EMBL" id="JABAIA010000002">
    <property type="protein sequence ID" value="NLR66906.1"/>
    <property type="molecule type" value="Genomic_DNA"/>
</dbReference>
<proteinExistence type="predicted"/>